<evidence type="ECO:0000313" key="3">
    <source>
        <dbReference type="Proteomes" id="UP000217448"/>
    </source>
</evidence>
<evidence type="ECO:0000259" key="1">
    <source>
        <dbReference type="Pfam" id="PF01890"/>
    </source>
</evidence>
<dbReference type="SUPFAM" id="SSF159664">
    <property type="entry name" value="CobE/GbiG C-terminal domain-like"/>
    <property type="match status" value="1"/>
</dbReference>
<comment type="caution">
    <text evidence="2">The sequence shown here is derived from an EMBL/GenBank/DDBJ whole genome shotgun (WGS) entry which is preliminary data.</text>
</comment>
<evidence type="ECO:0000313" key="2">
    <source>
        <dbReference type="EMBL" id="MCT4373621.1"/>
    </source>
</evidence>
<dbReference type="Proteomes" id="UP000217448">
    <property type="component" value="Unassembled WGS sequence"/>
</dbReference>
<proteinExistence type="predicted"/>
<accession>A0ABT2KS39</accession>
<dbReference type="Pfam" id="PF01890">
    <property type="entry name" value="CbiG_C"/>
    <property type="match status" value="1"/>
</dbReference>
<reference evidence="3" key="1">
    <citation type="submission" date="2023-07" db="EMBL/GenBank/DDBJ databases">
        <title>Yangia mangrovi SAOS 153D genome.</title>
        <authorList>
            <person name="Verma A."/>
            <person name="Pal Y."/>
            <person name="Sundharam S."/>
            <person name="Bisht B."/>
            <person name="Srinivasan K."/>
        </authorList>
    </citation>
    <scope>NUCLEOTIDE SEQUENCE [LARGE SCALE GENOMIC DNA]</scope>
    <source>
        <strain evidence="3">SAOS 153D</strain>
    </source>
</reference>
<feature type="non-terminal residue" evidence="2">
    <location>
        <position position="88"/>
    </location>
</feature>
<dbReference type="InterPro" id="IPR002750">
    <property type="entry name" value="CobE/GbiG_C"/>
</dbReference>
<protein>
    <submittedName>
        <fullName evidence="2">Cobalamin biosynthesis protein</fullName>
    </submittedName>
</protein>
<dbReference type="Gene3D" id="3.30.420.180">
    <property type="entry name" value="CobE/GbiG C-terminal domain"/>
    <property type="match status" value="1"/>
</dbReference>
<dbReference type="RefSeq" id="WP_260350344.1">
    <property type="nucleotide sequence ID" value="NZ_NTHN02000111.1"/>
</dbReference>
<feature type="domain" description="CobE/GbiG C-terminal" evidence="1">
    <location>
        <begin position="2"/>
        <end position="88"/>
    </location>
</feature>
<dbReference type="EMBL" id="NTHN02000111">
    <property type="protein sequence ID" value="MCT4373621.1"/>
    <property type="molecule type" value="Genomic_DNA"/>
</dbReference>
<name>A0ABT2KS39_9RHOB</name>
<gene>
    <name evidence="2" type="ORF">CLG85_026340</name>
</gene>
<dbReference type="InterPro" id="IPR036518">
    <property type="entry name" value="CobE/GbiG_C_sf"/>
</dbReference>
<sequence>MIVAGFGFRQGASASSLRDAYDHARTGLAAGGLATAEDKAAAPAFRALAETLGLPIRGIPASQLCTQATLTRSPRVLDERATGSVAEA</sequence>
<organism evidence="2 3">
    <name type="scientific">Alloyangia mangrovi</name>
    <dbReference type="NCBI Taxonomy" id="1779329"/>
    <lineage>
        <taxon>Bacteria</taxon>
        <taxon>Pseudomonadati</taxon>
        <taxon>Pseudomonadota</taxon>
        <taxon>Alphaproteobacteria</taxon>
        <taxon>Rhodobacterales</taxon>
        <taxon>Roseobacteraceae</taxon>
        <taxon>Alloyangia</taxon>
    </lineage>
</organism>
<keyword evidence="3" id="KW-1185">Reference proteome</keyword>